<accession>A0A834XHY8</accession>
<dbReference type="Proteomes" id="UP000634136">
    <property type="component" value="Unassembled WGS sequence"/>
</dbReference>
<evidence type="ECO:0008006" key="4">
    <source>
        <dbReference type="Google" id="ProtNLM"/>
    </source>
</evidence>
<reference evidence="2" key="1">
    <citation type="submission" date="2020-09" db="EMBL/GenBank/DDBJ databases">
        <title>Genome-Enabled Discovery of Anthraquinone Biosynthesis in Senna tora.</title>
        <authorList>
            <person name="Kang S.-H."/>
            <person name="Pandey R.P."/>
            <person name="Lee C.-M."/>
            <person name="Sim J.-S."/>
            <person name="Jeong J.-T."/>
            <person name="Choi B.-S."/>
            <person name="Jung M."/>
            <person name="Ginzburg D."/>
            <person name="Zhao K."/>
            <person name="Won S.Y."/>
            <person name="Oh T.-J."/>
            <person name="Yu Y."/>
            <person name="Kim N.-H."/>
            <person name="Lee O.R."/>
            <person name="Lee T.-H."/>
            <person name="Bashyal P."/>
            <person name="Kim T.-S."/>
            <person name="Lee W.-H."/>
            <person name="Kawkins C."/>
            <person name="Kim C.-K."/>
            <person name="Kim J.S."/>
            <person name="Ahn B.O."/>
            <person name="Rhee S.Y."/>
            <person name="Sohng J.K."/>
        </authorList>
    </citation>
    <scope>NUCLEOTIDE SEQUENCE</scope>
    <source>
        <tissue evidence="2">Leaf</tissue>
    </source>
</reference>
<dbReference type="AlphaFoldDB" id="A0A834XHY8"/>
<evidence type="ECO:0000313" key="2">
    <source>
        <dbReference type="EMBL" id="KAF7844908.1"/>
    </source>
</evidence>
<feature type="signal peptide" evidence="1">
    <location>
        <begin position="1"/>
        <end position="28"/>
    </location>
</feature>
<proteinExistence type="predicted"/>
<sequence>MAKFARACFLFLITNGVPVVGIVPPLNAFEISKYLERPSCSVVGQCLDIFRVFKKSTGFLALSRLCE</sequence>
<evidence type="ECO:0000313" key="3">
    <source>
        <dbReference type="Proteomes" id="UP000634136"/>
    </source>
</evidence>
<dbReference type="EMBL" id="JAAIUW010000001">
    <property type="protein sequence ID" value="KAF7844908.1"/>
    <property type="molecule type" value="Genomic_DNA"/>
</dbReference>
<comment type="caution">
    <text evidence="2">The sequence shown here is derived from an EMBL/GenBank/DDBJ whole genome shotgun (WGS) entry which is preliminary data.</text>
</comment>
<protein>
    <recommendedName>
        <fullName evidence="4">Secreted protein</fullName>
    </recommendedName>
</protein>
<name>A0A834XHY8_9FABA</name>
<keyword evidence="1" id="KW-0732">Signal</keyword>
<keyword evidence="3" id="KW-1185">Reference proteome</keyword>
<evidence type="ECO:0000256" key="1">
    <source>
        <dbReference type="SAM" id="SignalP"/>
    </source>
</evidence>
<organism evidence="2 3">
    <name type="scientific">Senna tora</name>
    <dbReference type="NCBI Taxonomy" id="362788"/>
    <lineage>
        <taxon>Eukaryota</taxon>
        <taxon>Viridiplantae</taxon>
        <taxon>Streptophyta</taxon>
        <taxon>Embryophyta</taxon>
        <taxon>Tracheophyta</taxon>
        <taxon>Spermatophyta</taxon>
        <taxon>Magnoliopsida</taxon>
        <taxon>eudicotyledons</taxon>
        <taxon>Gunneridae</taxon>
        <taxon>Pentapetalae</taxon>
        <taxon>rosids</taxon>
        <taxon>fabids</taxon>
        <taxon>Fabales</taxon>
        <taxon>Fabaceae</taxon>
        <taxon>Caesalpinioideae</taxon>
        <taxon>Cassia clade</taxon>
        <taxon>Senna</taxon>
    </lineage>
</organism>
<feature type="chain" id="PRO_5032497815" description="Secreted protein" evidence="1">
    <location>
        <begin position="29"/>
        <end position="67"/>
    </location>
</feature>
<gene>
    <name evidence="2" type="ORF">G2W53_001813</name>
</gene>